<dbReference type="EMBL" id="NGKU01000001">
    <property type="protein sequence ID" value="OTN75519.1"/>
    <property type="molecule type" value="Genomic_DNA"/>
</dbReference>
<keyword evidence="4" id="KW-1185">Reference proteome</keyword>
<evidence type="ECO:0000256" key="1">
    <source>
        <dbReference type="ARBA" id="ARBA00008791"/>
    </source>
</evidence>
<proteinExistence type="inferred from homology"/>
<dbReference type="Proteomes" id="UP000195043">
    <property type="component" value="Unassembled WGS sequence"/>
</dbReference>
<dbReference type="InterPro" id="IPR006015">
    <property type="entry name" value="Universal_stress_UspA"/>
</dbReference>
<evidence type="ECO:0000313" key="3">
    <source>
        <dbReference type="EMBL" id="OTN75519.1"/>
    </source>
</evidence>
<dbReference type="InterPro" id="IPR006016">
    <property type="entry name" value="UspA"/>
</dbReference>
<dbReference type="Gene3D" id="3.40.50.620">
    <property type="entry name" value="HUPs"/>
    <property type="match status" value="1"/>
</dbReference>
<dbReference type="STRING" id="1834191.A5886_000591"/>
<evidence type="ECO:0000313" key="4">
    <source>
        <dbReference type="Proteomes" id="UP000195043"/>
    </source>
</evidence>
<dbReference type="CDD" id="cd00293">
    <property type="entry name" value="USP-like"/>
    <property type="match status" value="1"/>
</dbReference>
<dbReference type="PRINTS" id="PR01438">
    <property type="entry name" value="UNVRSLSTRESS"/>
</dbReference>
<dbReference type="PANTHER" id="PTHR46268:SF6">
    <property type="entry name" value="UNIVERSAL STRESS PROTEIN UP12"/>
    <property type="match status" value="1"/>
</dbReference>
<dbReference type="Pfam" id="PF00582">
    <property type="entry name" value="Usp"/>
    <property type="match status" value="1"/>
</dbReference>
<sequence>MMLSNCQNVLVALDGSEQAEKAFQEAIAICRTSKAKLFILSVINNAELSTSAYAFAKVFDQEKTKVETEMLKKIYDANKQGVEDVAVIVEVGDPKRFIIHAATEVYPIDLIVIGATGKGTLTRAVVGTTTDYVVNHSKCSVLVVK</sequence>
<dbReference type="SUPFAM" id="SSF52402">
    <property type="entry name" value="Adenine nucleotide alpha hydrolases-like"/>
    <property type="match status" value="1"/>
</dbReference>
<reference evidence="3 4" key="1">
    <citation type="submission" date="2017-05" db="EMBL/GenBank/DDBJ databases">
        <title>The Genome Sequence of Enterococcus sp. 8G7_MSG3316.</title>
        <authorList>
            <consortium name="The Broad Institute Genomics Platform"/>
            <consortium name="The Broad Institute Genomic Center for Infectious Diseases"/>
            <person name="Earl A."/>
            <person name="Manson A."/>
            <person name="Schwartman J."/>
            <person name="Gilmore M."/>
            <person name="Abouelleil A."/>
            <person name="Cao P."/>
            <person name="Chapman S."/>
            <person name="Cusick C."/>
            <person name="Shea T."/>
            <person name="Young S."/>
            <person name="Neafsey D."/>
            <person name="Nusbaum C."/>
            <person name="Birren B."/>
        </authorList>
    </citation>
    <scope>NUCLEOTIDE SEQUENCE [LARGE SCALE GENOMIC DNA]</scope>
    <source>
        <strain evidence="3 4">8G7_MSG3316</strain>
    </source>
</reference>
<dbReference type="AlphaFoldDB" id="A0A242A3M2"/>
<dbReference type="PANTHER" id="PTHR46268">
    <property type="entry name" value="STRESS RESPONSE PROTEIN NHAX"/>
    <property type="match status" value="1"/>
</dbReference>
<organism evidence="3 4">
    <name type="scientific">Candidatus Enterococcus testudinis</name>
    <dbReference type="NCBI Taxonomy" id="1834191"/>
    <lineage>
        <taxon>Bacteria</taxon>
        <taxon>Bacillati</taxon>
        <taxon>Bacillota</taxon>
        <taxon>Bacilli</taxon>
        <taxon>Lactobacillales</taxon>
        <taxon>Enterococcaceae</taxon>
        <taxon>Enterococcus</taxon>
    </lineage>
</organism>
<dbReference type="InterPro" id="IPR014729">
    <property type="entry name" value="Rossmann-like_a/b/a_fold"/>
</dbReference>
<comment type="caution">
    <text evidence="3">The sequence shown here is derived from an EMBL/GenBank/DDBJ whole genome shotgun (WGS) entry which is preliminary data.</text>
</comment>
<gene>
    <name evidence="3" type="ORF">A5886_000591</name>
</gene>
<comment type="similarity">
    <text evidence="1">Belongs to the universal stress protein A family.</text>
</comment>
<evidence type="ECO:0000259" key="2">
    <source>
        <dbReference type="Pfam" id="PF00582"/>
    </source>
</evidence>
<protein>
    <recommendedName>
        <fullName evidence="2">UspA domain-containing protein</fullName>
    </recommendedName>
</protein>
<accession>A0A242A3M2</accession>
<name>A0A242A3M2_9ENTE</name>
<feature type="domain" description="UspA" evidence="2">
    <location>
        <begin position="7"/>
        <end position="145"/>
    </location>
</feature>